<dbReference type="InterPro" id="IPR025944">
    <property type="entry name" value="Sigma_54_int_dom_CS"/>
</dbReference>
<dbReference type="InterPro" id="IPR002078">
    <property type="entry name" value="Sigma_54_int"/>
</dbReference>
<dbReference type="Proteomes" id="UP000540989">
    <property type="component" value="Unassembled WGS sequence"/>
</dbReference>
<evidence type="ECO:0000259" key="8">
    <source>
        <dbReference type="PROSITE" id="PS50045"/>
    </source>
</evidence>
<dbReference type="Gene3D" id="3.40.50.300">
    <property type="entry name" value="P-loop containing nucleotide triphosphate hydrolases"/>
    <property type="match status" value="1"/>
</dbReference>
<dbReference type="Pfam" id="PF00158">
    <property type="entry name" value="Sigma54_activat"/>
    <property type="match status" value="1"/>
</dbReference>
<dbReference type="PROSITE" id="PS50045">
    <property type="entry name" value="SIGMA54_INTERACT_4"/>
    <property type="match status" value="1"/>
</dbReference>
<sequence length="460" mass="50763">MTGVSISKCRLLVADDQPQILDALGLLLEPEGFELLTAHSPAAVLELLSHEQVDGVLIDLNYTRDTTSGREGLDLIAAIQERDSQLPIIVMTAWANIDLAVEAMRRGARDFIQKPWDNARVLTVVRTQLELYAAQKRSQWLEAENRILRAESRAEGAPEFIATAAAMRPVVELLARIGPSGANVLVTGEHGTGKEVVAQTLHRLSPRAHRQLVAVNTGALPEGTFESEIFGHVKGAFTDARTDRIGRFELANGSTLFLDEIANIPLRQQAKLLRVLETGELERVGSSTTRKVDVRMISATNADLRAESEAGTFRSDLYFRLNTVEIHVPPLRERREDIPALAAHFLSRYAARYRRAVEGFEPAALQMVMSYGWPGNVRELDHTMERAVLMARSSRIELADLGLQTVKVASQGLDEMSLEQVEAVLIRKALARSQGNVSHAADALGLSRGALYRRIEKYGI</sequence>
<dbReference type="GO" id="GO:0000160">
    <property type="term" value="P:phosphorelay signal transduction system"/>
    <property type="evidence" value="ECO:0007669"/>
    <property type="project" value="InterPro"/>
</dbReference>
<proteinExistence type="predicted"/>
<dbReference type="GO" id="GO:0005524">
    <property type="term" value="F:ATP binding"/>
    <property type="evidence" value="ECO:0007669"/>
    <property type="project" value="UniProtKB-KW"/>
</dbReference>
<dbReference type="Gene3D" id="1.10.8.60">
    <property type="match status" value="1"/>
</dbReference>
<dbReference type="PROSITE" id="PS00688">
    <property type="entry name" value="SIGMA54_INTERACT_3"/>
    <property type="match status" value="1"/>
</dbReference>
<evidence type="ECO:0000256" key="1">
    <source>
        <dbReference type="ARBA" id="ARBA00022741"/>
    </source>
</evidence>
<dbReference type="GO" id="GO:0006355">
    <property type="term" value="P:regulation of DNA-templated transcription"/>
    <property type="evidence" value="ECO:0007669"/>
    <property type="project" value="InterPro"/>
</dbReference>
<evidence type="ECO:0000256" key="5">
    <source>
        <dbReference type="ARBA" id="ARBA00023159"/>
    </source>
</evidence>
<dbReference type="InterPro" id="IPR058031">
    <property type="entry name" value="AAA_lid_NorR"/>
</dbReference>
<keyword evidence="4 10" id="KW-0238">DNA-binding</keyword>
<dbReference type="InterPro" id="IPR011006">
    <property type="entry name" value="CheY-like_superfamily"/>
</dbReference>
<dbReference type="SMART" id="SM00448">
    <property type="entry name" value="REC"/>
    <property type="match status" value="1"/>
</dbReference>
<dbReference type="PROSITE" id="PS50110">
    <property type="entry name" value="RESPONSE_REGULATORY"/>
    <property type="match status" value="1"/>
</dbReference>
<dbReference type="FunFam" id="3.40.50.300:FF:000006">
    <property type="entry name" value="DNA-binding transcriptional regulator NtrC"/>
    <property type="match status" value="1"/>
</dbReference>
<evidence type="ECO:0000313" key="11">
    <source>
        <dbReference type="Proteomes" id="UP000540989"/>
    </source>
</evidence>
<organism evidence="10 11">
    <name type="scientific">Granulicella aggregans</name>
    <dbReference type="NCBI Taxonomy" id="474949"/>
    <lineage>
        <taxon>Bacteria</taxon>
        <taxon>Pseudomonadati</taxon>
        <taxon>Acidobacteriota</taxon>
        <taxon>Terriglobia</taxon>
        <taxon>Terriglobales</taxon>
        <taxon>Acidobacteriaceae</taxon>
        <taxon>Granulicella</taxon>
    </lineage>
</organism>
<evidence type="ECO:0000313" key="10">
    <source>
        <dbReference type="EMBL" id="MBB5056874.1"/>
    </source>
</evidence>
<keyword evidence="5" id="KW-0010">Activator</keyword>
<keyword evidence="2" id="KW-0067">ATP-binding</keyword>
<evidence type="ECO:0000259" key="9">
    <source>
        <dbReference type="PROSITE" id="PS50110"/>
    </source>
</evidence>
<dbReference type="InterPro" id="IPR002197">
    <property type="entry name" value="HTH_Fis"/>
</dbReference>
<dbReference type="PANTHER" id="PTHR32071">
    <property type="entry name" value="TRANSCRIPTIONAL REGULATORY PROTEIN"/>
    <property type="match status" value="1"/>
</dbReference>
<dbReference type="Pfam" id="PF02954">
    <property type="entry name" value="HTH_8"/>
    <property type="match status" value="1"/>
</dbReference>
<keyword evidence="7" id="KW-0597">Phosphoprotein</keyword>
<evidence type="ECO:0000256" key="7">
    <source>
        <dbReference type="PROSITE-ProRule" id="PRU00169"/>
    </source>
</evidence>
<accession>A0A7W7ZBI0</accession>
<keyword evidence="6" id="KW-0804">Transcription</keyword>
<evidence type="ECO:0000256" key="3">
    <source>
        <dbReference type="ARBA" id="ARBA00023015"/>
    </source>
</evidence>
<dbReference type="Pfam" id="PF25601">
    <property type="entry name" value="AAA_lid_14"/>
    <property type="match status" value="1"/>
</dbReference>
<dbReference type="SUPFAM" id="SSF52172">
    <property type="entry name" value="CheY-like"/>
    <property type="match status" value="1"/>
</dbReference>
<name>A0A7W7ZBI0_9BACT</name>
<evidence type="ECO:0000256" key="6">
    <source>
        <dbReference type="ARBA" id="ARBA00023163"/>
    </source>
</evidence>
<dbReference type="Gene3D" id="3.40.50.2300">
    <property type="match status" value="1"/>
</dbReference>
<dbReference type="PRINTS" id="PR01590">
    <property type="entry name" value="HTHFIS"/>
</dbReference>
<dbReference type="AlphaFoldDB" id="A0A7W7ZBI0"/>
<feature type="domain" description="Sigma-54 factor interaction" evidence="8">
    <location>
        <begin position="160"/>
        <end position="389"/>
    </location>
</feature>
<dbReference type="SUPFAM" id="SSF46689">
    <property type="entry name" value="Homeodomain-like"/>
    <property type="match status" value="1"/>
</dbReference>
<dbReference type="SUPFAM" id="SSF52540">
    <property type="entry name" value="P-loop containing nucleoside triphosphate hydrolases"/>
    <property type="match status" value="1"/>
</dbReference>
<feature type="modified residue" description="4-aspartylphosphate" evidence="7">
    <location>
        <position position="59"/>
    </location>
</feature>
<dbReference type="CDD" id="cd00009">
    <property type="entry name" value="AAA"/>
    <property type="match status" value="1"/>
</dbReference>
<keyword evidence="11" id="KW-1185">Reference proteome</keyword>
<keyword evidence="3" id="KW-0805">Transcription regulation</keyword>
<evidence type="ECO:0000256" key="2">
    <source>
        <dbReference type="ARBA" id="ARBA00022840"/>
    </source>
</evidence>
<dbReference type="Gene3D" id="1.10.10.60">
    <property type="entry name" value="Homeodomain-like"/>
    <property type="match status" value="1"/>
</dbReference>
<dbReference type="SMART" id="SM00382">
    <property type="entry name" value="AAA"/>
    <property type="match status" value="1"/>
</dbReference>
<reference evidence="10 11" key="1">
    <citation type="submission" date="2020-08" db="EMBL/GenBank/DDBJ databases">
        <title>Genomic Encyclopedia of Type Strains, Phase IV (KMG-V): Genome sequencing to study the core and pangenomes of soil and plant-associated prokaryotes.</title>
        <authorList>
            <person name="Whitman W."/>
        </authorList>
    </citation>
    <scope>NUCLEOTIDE SEQUENCE [LARGE SCALE GENOMIC DNA]</scope>
    <source>
        <strain evidence="10 11">M8UP14</strain>
    </source>
</reference>
<gene>
    <name evidence="10" type="ORF">HDF16_001559</name>
</gene>
<dbReference type="InterPro" id="IPR001789">
    <property type="entry name" value="Sig_transdc_resp-reg_receiver"/>
</dbReference>
<dbReference type="Pfam" id="PF00072">
    <property type="entry name" value="Response_reg"/>
    <property type="match status" value="1"/>
</dbReference>
<protein>
    <submittedName>
        <fullName evidence="10">DNA-binding NtrC family response regulator</fullName>
    </submittedName>
</protein>
<dbReference type="GO" id="GO:0043565">
    <property type="term" value="F:sequence-specific DNA binding"/>
    <property type="evidence" value="ECO:0007669"/>
    <property type="project" value="InterPro"/>
</dbReference>
<keyword evidence="1" id="KW-0547">Nucleotide-binding</keyword>
<dbReference type="InterPro" id="IPR009057">
    <property type="entry name" value="Homeodomain-like_sf"/>
</dbReference>
<dbReference type="InterPro" id="IPR027417">
    <property type="entry name" value="P-loop_NTPase"/>
</dbReference>
<dbReference type="EMBL" id="JACHIP010000002">
    <property type="protein sequence ID" value="MBB5056874.1"/>
    <property type="molecule type" value="Genomic_DNA"/>
</dbReference>
<evidence type="ECO:0000256" key="4">
    <source>
        <dbReference type="ARBA" id="ARBA00023125"/>
    </source>
</evidence>
<dbReference type="RefSeq" id="WP_184215160.1">
    <property type="nucleotide sequence ID" value="NZ_JACHIP010000002.1"/>
</dbReference>
<dbReference type="FunFam" id="1.10.8.60:FF:000014">
    <property type="entry name" value="DNA-binding transcriptional regulator NtrC"/>
    <property type="match status" value="1"/>
</dbReference>
<feature type="domain" description="Response regulatory" evidence="9">
    <location>
        <begin position="10"/>
        <end position="129"/>
    </location>
</feature>
<comment type="caution">
    <text evidence="10">The sequence shown here is derived from an EMBL/GenBank/DDBJ whole genome shotgun (WGS) entry which is preliminary data.</text>
</comment>
<dbReference type="InterPro" id="IPR003593">
    <property type="entry name" value="AAA+_ATPase"/>
</dbReference>